<dbReference type="BioCyc" id="PSP1104324:GJSN-2500-MONOMER"/>
<organism evidence="5 6">
    <name type="scientific">Pyrobaculum ferrireducens</name>
    <dbReference type="NCBI Taxonomy" id="1104324"/>
    <lineage>
        <taxon>Archaea</taxon>
        <taxon>Thermoproteota</taxon>
        <taxon>Thermoprotei</taxon>
        <taxon>Thermoproteales</taxon>
        <taxon>Thermoproteaceae</taxon>
        <taxon>Pyrobaculum</taxon>
    </lineage>
</organism>
<dbReference type="PANTHER" id="PTHR43464:SF19">
    <property type="entry name" value="UBIQUINONE BIOSYNTHESIS O-METHYLTRANSFERASE, MITOCHONDRIAL"/>
    <property type="match status" value="1"/>
</dbReference>
<dbReference type="eggNOG" id="arCOG01775">
    <property type="taxonomic scope" value="Archaea"/>
</dbReference>
<dbReference type="PANTHER" id="PTHR43464">
    <property type="entry name" value="METHYLTRANSFERASE"/>
    <property type="match status" value="1"/>
</dbReference>
<keyword evidence="6" id="KW-1185">Reference proteome</keyword>
<dbReference type="HOGENOM" id="CLU_1451485_0_0_2"/>
<evidence type="ECO:0000256" key="3">
    <source>
        <dbReference type="ARBA" id="ARBA00022691"/>
    </source>
</evidence>
<dbReference type="GO" id="GO:0008757">
    <property type="term" value="F:S-adenosylmethionine-dependent methyltransferase activity"/>
    <property type="evidence" value="ECO:0007669"/>
    <property type="project" value="InterPro"/>
</dbReference>
<dbReference type="EMBL" id="CP003098">
    <property type="protein sequence ID" value="AET33940.1"/>
    <property type="molecule type" value="Genomic_DNA"/>
</dbReference>
<dbReference type="Pfam" id="PF08241">
    <property type="entry name" value="Methyltransf_11"/>
    <property type="match status" value="1"/>
</dbReference>
<evidence type="ECO:0000256" key="1">
    <source>
        <dbReference type="ARBA" id="ARBA00022603"/>
    </source>
</evidence>
<proteinExistence type="predicted"/>
<feature type="domain" description="Methyltransferase type 11" evidence="4">
    <location>
        <begin position="48"/>
        <end position="138"/>
    </location>
</feature>
<evidence type="ECO:0000259" key="4">
    <source>
        <dbReference type="Pfam" id="PF08241"/>
    </source>
</evidence>
<dbReference type="KEGG" id="pyr:P186_2556"/>
<keyword evidence="1 5" id="KW-0489">Methyltransferase</keyword>
<dbReference type="InterPro" id="IPR013216">
    <property type="entry name" value="Methyltransf_11"/>
</dbReference>
<dbReference type="STRING" id="1104324.P186_2556"/>
<dbReference type="Gene3D" id="3.40.50.150">
    <property type="entry name" value="Vaccinia Virus protein VP39"/>
    <property type="match status" value="1"/>
</dbReference>
<dbReference type="Proteomes" id="UP000005867">
    <property type="component" value="Chromosome"/>
</dbReference>
<keyword evidence="3" id="KW-0949">S-adenosyl-L-methionine</keyword>
<protein>
    <submittedName>
        <fullName evidence="5">Methyltransferase type 11</fullName>
    </submittedName>
</protein>
<accession>G7VD61</accession>
<keyword evidence="2 5" id="KW-0808">Transferase</keyword>
<dbReference type="InterPro" id="IPR029063">
    <property type="entry name" value="SAM-dependent_MTases_sf"/>
</dbReference>
<dbReference type="SUPFAM" id="SSF53335">
    <property type="entry name" value="S-adenosyl-L-methionine-dependent methyltransferases"/>
    <property type="match status" value="1"/>
</dbReference>
<evidence type="ECO:0000313" key="6">
    <source>
        <dbReference type="Proteomes" id="UP000005867"/>
    </source>
</evidence>
<dbReference type="GO" id="GO:0032259">
    <property type="term" value="P:methylation"/>
    <property type="evidence" value="ECO:0007669"/>
    <property type="project" value="UniProtKB-KW"/>
</dbReference>
<evidence type="ECO:0000313" key="5">
    <source>
        <dbReference type="EMBL" id="AET33940.1"/>
    </source>
</evidence>
<evidence type="ECO:0000256" key="2">
    <source>
        <dbReference type="ARBA" id="ARBA00022679"/>
    </source>
</evidence>
<name>G7VD61_9CREN</name>
<sequence length="186" mass="20059">MEAMEMETFGGGTAALYNVLVAMRLFHWAYGLAARRVAELASPGACVLEIGPGVGELLKALERRGYRVVGVDASPPMLKYAQRRAPGASVAGVSFKMPAREAAFDVAVALFTVHHWGDHGRSVAEVWRVLKPGGYFLVVEVDLKRMPLAGSHGCTEQCLRDVLATHFAVAVERRFPLLIGVGRKAG</sequence>
<gene>
    <name evidence="5" type="ORF">P186_2556</name>
</gene>
<dbReference type="AlphaFoldDB" id="G7VD61"/>
<dbReference type="CDD" id="cd02440">
    <property type="entry name" value="AdoMet_MTases"/>
    <property type="match status" value="1"/>
</dbReference>
<reference evidence="5 6" key="1">
    <citation type="journal article" date="2012" name="J. Bacteriol.">
        <title>Complete genome sequence of strain 1860, a crenarchaeon of the genus pyrobaculum able to grow with various electron acceptors.</title>
        <authorList>
            <person name="Mardanov A.V."/>
            <person name="Gumerov V.M."/>
            <person name="Slobodkina G.B."/>
            <person name="Beletsky A.V."/>
            <person name="Bonch-Osmolovskaya E.A."/>
            <person name="Ravin N.V."/>
            <person name="Skryabin K.G."/>
        </authorList>
    </citation>
    <scope>NUCLEOTIDE SEQUENCE [LARGE SCALE GENOMIC DNA]</scope>
    <source>
        <strain evidence="5 6">1860</strain>
    </source>
</reference>